<dbReference type="GO" id="GO:0003677">
    <property type="term" value="F:DNA binding"/>
    <property type="evidence" value="ECO:0007669"/>
    <property type="project" value="UniProtKB-KW"/>
</dbReference>
<dbReference type="AlphaFoldDB" id="A0A246FNU4"/>
<proteinExistence type="predicted"/>
<organism evidence="2 3">
    <name type="scientific">Hymenobacter amundsenii</name>
    <dbReference type="NCBI Taxonomy" id="2006685"/>
    <lineage>
        <taxon>Bacteria</taxon>
        <taxon>Pseudomonadati</taxon>
        <taxon>Bacteroidota</taxon>
        <taxon>Cytophagia</taxon>
        <taxon>Cytophagales</taxon>
        <taxon>Hymenobacteraceae</taxon>
        <taxon>Hymenobacter</taxon>
    </lineage>
</organism>
<keyword evidence="3" id="KW-1185">Reference proteome</keyword>
<reference evidence="2 3" key="1">
    <citation type="submission" date="2017-06" db="EMBL/GenBank/DDBJ databases">
        <title>Hymenobacter amundsenii sp. nov. isolated from regoliths in Antarctica.</title>
        <authorList>
            <person name="Sedlacek I."/>
            <person name="Kralova S."/>
            <person name="Pantucek R."/>
            <person name="Svec P."/>
            <person name="Holochova P."/>
            <person name="Stankova E."/>
            <person name="Vrbovska V."/>
            <person name="Busse H.-J."/>
        </authorList>
    </citation>
    <scope>NUCLEOTIDE SEQUENCE [LARGE SCALE GENOMIC DNA]</scope>
    <source>
        <strain evidence="2 3">CCM 8682</strain>
    </source>
</reference>
<dbReference type="RefSeq" id="WP_088463346.1">
    <property type="nucleotide sequence ID" value="NZ_NIRR01000004.1"/>
</dbReference>
<evidence type="ECO:0000313" key="3">
    <source>
        <dbReference type="Proteomes" id="UP000197277"/>
    </source>
</evidence>
<accession>A0A246FNU4</accession>
<dbReference type="Gene3D" id="1.20.120.330">
    <property type="entry name" value="Nucleotidyltransferases domain 2"/>
    <property type="match status" value="1"/>
</dbReference>
<dbReference type="Pfam" id="PF05168">
    <property type="entry name" value="HEPN"/>
    <property type="match status" value="1"/>
</dbReference>
<name>A0A246FNU4_9BACT</name>
<dbReference type="InterPro" id="IPR007842">
    <property type="entry name" value="HEPN_dom"/>
</dbReference>
<dbReference type="PROSITE" id="PS50910">
    <property type="entry name" value="HEPN"/>
    <property type="match status" value="1"/>
</dbReference>
<protein>
    <submittedName>
        <fullName evidence="2">DNA-binding protein</fullName>
    </submittedName>
</protein>
<dbReference type="SMART" id="SM00748">
    <property type="entry name" value="HEPN"/>
    <property type="match status" value="1"/>
</dbReference>
<dbReference type="EMBL" id="NIRR01000004">
    <property type="protein sequence ID" value="OWP64390.1"/>
    <property type="molecule type" value="Genomic_DNA"/>
</dbReference>
<dbReference type="SUPFAM" id="SSF81593">
    <property type="entry name" value="Nucleotidyltransferase substrate binding subunit/domain"/>
    <property type="match status" value="1"/>
</dbReference>
<comment type="caution">
    <text evidence="2">The sequence shown here is derived from an EMBL/GenBank/DDBJ whole genome shotgun (WGS) entry which is preliminary data.</text>
</comment>
<gene>
    <name evidence="2" type="ORF">CDA63_04585</name>
</gene>
<sequence length="142" mass="16404">MPPLNQDEQQWIGQWLRKADGDLRAAEKLAESPEFFSEVAFHCQQAAEKYLKAWLTAEQHEPPRTHDLEKLVYLVADFMSILPEDERLATFLTPYAVLSRYPNDDDNDEPAVSELLQAAYHFRNRFRPSPAQASNTRPYPAN</sequence>
<dbReference type="Proteomes" id="UP000197277">
    <property type="component" value="Unassembled WGS sequence"/>
</dbReference>
<keyword evidence="2" id="KW-0238">DNA-binding</keyword>
<feature type="domain" description="HEPN" evidence="1">
    <location>
        <begin position="17"/>
        <end position="122"/>
    </location>
</feature>
<dbReference type="OrthoDB" id="9808176at2"/>
<evidence type="ECO:0000313" key="2">
    <source>
        <dbReference type="EMBL" id="OWP64390.1"/>
    </source>
</evidence>
<evidence type="ECO:0000259" key="1">
    <source>
        <dbReference type="PROSITE" id="PS50910"/>
    </source>
</evidence>